<comment type="function">
    <text evidence="13">DNA polymerase involved in damage-induced mutagenesis and translesion synthesis (TLS). It is not the major replicative DNA polymerase.</text>
</comment>
<evidence type="ECO:0000259" key="15">
    <source>
        <dbReference type="SMART" id="SM00481"/>
    </source>
</evidence>
<keyword evidence="9 13" id="KW-0227">DNA damage</keyword>
<dbReference type="NCBIfam" id="TIGR00594">
    <property type="entry name" value="polc"/>
    <property type="match status" value="1"/>
</dbReference>
<dbReference type="GO" id="GO:0006260">
    <property type="term" value="P:DNA replication"/>
    <property type="evidence" value="ECO:0007669"/>
    <property type="project" value="UniProtKB-KW"/>
</dbReference>
<dbReference type="Gene3D" id="3.20.20.140">
    <property type="entry name" value="Metal-dependent hydrolases"/>
    <property type="match status" value="1"/>
</dbReference>
<name>A0A844Y4V7_9SPHN</name>
<comment type="caution">
    <text evidence="16">The sequence shown here is derived from an EMBL/GenBank/DDBJ whole genome shotgun (WGS) entry which is preliminary data.</text>
</comment>
<evidence type="ECO:0000256" key="10">
    <source>
        <dbReference type="ARBA" id="ARBA00022932"/>
    </source>
</evidence>
<comment type="catalytic activity">
    <reaction evidence="12 13">
        <text>DNA(n) + a 2'-deoxyribonucleoside 5'-triphosphate = DNA(n+1) + diphosphate</text>
        <dbReference type="Rhea" id="RHEA:22508"/>
        <dbReference type="Rhea" id="RHEA-COMP:17339"/>
        <dbReference type="Rhea" id="RHEA-COMP:17340"/>
        <dbReference type="ChEBI" id="CHEBI:33019"/>
        <dbReference type="ChEBI" id="CHEBI:61560"/>
        <dbReference type="ChEBI" id="CHEBI:173112"/>
        <dbReference type="EC" id="2.7.7.7"/>
    </reaction>
</comment>
<evidence type="ECO:0000313" key="16">
    <source>
        <dbReference type="EMBL" id="MXO53215.1"/>
    </source>
</evidence>
<dbReference type="AlphaFoldDB" id="A0A844Y4V7"/>
<evidence type="ECO:0000256" key="3">
    <source>
        <dbReference type="ARBA" id="ARBA00012417"/>
    </source>
</evidence>
<dbReference type="RefSeq" id="WP_160660097.1">
    <property type="nucleotide sequence ID" value="NZ_BAABDV010000001.1"/>
</dbReference>
<evidence type="ECO:0000256" key="13">
    <source>
        <dbReference type="HAMAP-Rule" id="MF_01902"/>
    </source>
</evidence>
<comment type="similarity">
    <text evidence="2 13">Belongs to the DNA polymerase type-C family. DnaE2 subfamily.</text>
</comment>
<gene>
    <name evidence="16" type="primary">dnaE</name>
    <name evidence="13" type="synonym">dnaE2</name>
    <name evidence="16" type="ORF">GRI47_04235</name>
</gene>
<evidence type="ECO:0000256" key="7">
    <source>
        <dbReference type="ARBA" id="ARBA00022695"/>
    </source>
</evidence>
<evidence type="ECO:0000256" key="11">
    <source>
        <dbReference type="ARBA" id="ARBA00023204"/>
    </source>
</evidence>
<keyword evidence="10 13" id="KW-0239">DNA-directed DNA polymerase</keyword>
<dbReference type="InterPro" id="IPR004805">
    <property type="entry name" value="DnaE2/DnaE/PolC"/>
</dbReference>
<dbReference type="InterPro" id="IPR004365">
    <property type="entry name" value="NA-bd_OB_tRNA"/>
</dbReference>
<dbReference type="InterPro" id="IPR040982">
    <property type="entry name" value="DNA_pol3_finger"/>
</dbReference>
<accession>A0A844Y4V7</accession>
<dbReference type="InterPro" id="IPR011708">
    <property type="entry name" value="DNA_pol3_alpha_NTPase_dom"/>
</dbReference>
<dbReference type="CDD" id="cd07434">
    <property type="entry name" value="PHP_PolIIIA_DnaE2"/>
    <property type="match status" value="1"/>
</dbReference>
<keyword evidence="17" id="KW-1185">Reference proteome</keyword>
<feature type="compositionally biased region" description="Basic and acidic residues" evidence="14">
    <location>
        <begin position="1245"/>
        <end position="1259"/>
    </location>
</feature>
<dbReference type="Pfam" id="PF17657">
    <property type="entry name" value="DNA_pol3_finger"/>
    <property type="match status" value="1"/>
</dbReference>
<feature type="domain" description="Polymerase/histidinol phosphatase N-terminal" evidence="15">
    <location>
        <begin position="29"/>
        <end position="96"/>
    </location>
</feature>
<dbReference type="HAMAP" id="MF_01902">
    <property type="entry name" value="DNApol_error_prone"/>
    <property type="match status" value="1"/>
</dbReference>
<feature type="compositionally biased region" description="Low complexity" evidence="14">
    <location>
        <begin position="921"/>
        <end position="932"/>
    </location>
</feature>
<dbReference type="NCBIfam" id="NF004225">
    <property type="entry name" value="PRK05672.1"/>
    <property type="match status" value="1"/>
</dbReference>
<dbReference type="GO" id="GO:0006281">
    <property type="term" value="P:DNA repair"/>
    <property type="evidence" value="ECO:0007669"/>
    <property type="project" value="UniProtKB-UniRule"/>
</dbReference>
<reference evidence="16 17" key="1">
    <citation type="submission" date="2019-12" db="EMBL/GenBank/DDBJ databases">
        <title>Genomic-based taxomic classification of the family Erythrobacteraceae.</title>
        <authorList>
            <person name="Xu L."/>
        </authorList>
    </citation>
    <scope>NUCLEOTIDE SEQUENCE [LARGE SCALE GENOMIC DNA]</scope>
    <source>
        <strain evidence="16 17">JCM 17468</strain>
    </source>
</reference>
<dbReference type="InterPro" id="IPR029460">
    <property type="entry name" value="DNAPol_HHH"/>
</dbReference>
<evidence type="ECO:0000313" key="17">
    <source>
        <dbReference type="Proteomes" id="UP000430272"/>
    </source>
</evidence>
<dbReference type="InterPro" id="IPR023073">
    <property type="entry name" value="DnaE2"/>
</dbReference>
<dbReference type="InterPro" id="IPR010994">
    <property type="entry name" value="RuvA_2-like"/>
</dbReference>
<sequence length="1259" mass="139974">MPENDLQIPKRRIELDPDSVDAPPRAPFVELGLVSCFSFLRGASDAVDLVLAARRLGYDAIGIADANTMAGVVRIHTEAKTLKLKPLIGCRIETVEGLAFLAYPRNRAAYGRLCRLISAGRMATLDGEWQAKGACDIALAMLAAHSEDVQLILVPPRDLEERYAIAVPSNVVSLTSREPPVDAPLRTIIKPFKQLIPHIADRLPTLSHIAASYLHIGDDVVRIERLDALAKANGLSILATNDVHYATPDRRPLQDVMTAIRHKTTVSAAGHLLHGNAERYLKSPETMVRLFERWPHAIAAARGVADSCDFSLDDLSYEYPEEIYPDGMTPQEFLESETWWGAEDRYPSGVPDHIVDTLERELALIAKLDLARYFLTIKDIVDFARYGVDPPILCQGRGSAANSAVCYCLGITNVDPAKHQLLFDRFISEERKEPPDIDVDFEHERREEVIQYLYRKYGRHRAGLCATVIHYRPRMAIREVGKAMGLTEDVTAALAKTVWGGWGKEISERHAQETGMDVTDPHLKRVLKLTEQMIGMPRHLSQHVGGFILTEGALIETVPISNGAMPDRSFIEWDKDDIEALGILKVDVLALGMLTCIRKCLDLLENHHEKSLSLANVPREDPETYAMLRKGDSLGVFQVESRAQMNMLPRLRPREFYDLVIQVAIVRPGPIQGDMVHPYLKRRRGAEQVVIPAPGPEHGPPDELSSILERTLGVPIFQEQAMKIALDAAKFSSREANRLRKAMATFRSRGMVDELQDMMVERMVGRGYDRDFAQRCFNQIRGFGEYGFPESHAASFAHLVYVSSWLKCHFPAAFGCALLNSQPMGFYAPAQIVRDASEHGVRVLAADVNLSDWDCTLESSEEELDLHRDAETRRGLGRSQRHGGTEGSYREAASSVRDETDCGSAADLSSPCPRASVSENPSSSLRASASPRDPLADQGRLDRHIALRLGLRQIDGLPEAVAARIVAERVENGPYRDVAELRDRAKIGPAHIERLASADCFGSMGLSRRQALWDARSLIGAPDLPLFAHAAARDEGAEKGRTALPHMPLSEEVVADYQTTRLSLKAHPMAFLRASLAERGFVRACDLRARKFRSMVHVAGVVLIRQRPGSAKGVCFITLEDETGVINLVVWPDLKEKQRRVVMGARLMEVRGRVEYDDEVIHVIAHHMTDATEELHKLSDDMLNAPVARADHVSNPLPSSFSAKFNPRDDLREGADDPYKPVEPWEEPPAGNRECGFHGPQSGGHPRDVRIIPKSRDFH</sequence>
<organism evidence="16 17">
    <name type="scientific">Qipengyuania pelagi</name>
    <dbReference type="NCBI Taxonomy" id="994320"/>
    <lineage>
        <taxon>Bacteria</taxon>
        <taxon>Pseudomonadati</taxon>
        <taxon>Pseudomonadota</taxon>
        <taxon>Alphaproteobacteria</taxon>
        <taxon>Sphingomonadales</taxon>
        <taxon>Erythrobacteraceae</taxon>
        <taxon>Qipengyuania</taxon>
    </lineage>
</organism>
<dbReference type="Pfam" id="PF07733">
    <property type="entry name" value="DNA_pol3_alpha"/>
    <property type="match status" value="1"/>
</dbReference>
<evidence type="ECO:0000256" key="2">
    <source>
        <dbReference type="ARBA" id="ARBA00007391"/>
    </source>
</evidence>
<dbReference type="Pfam" id="PF14579">
    <property type="entry name" value="HHH_6"/>
    <property type="match status" value="1"/>
</dbReference>
<evidence type="ECO:0000256" key="6">
    <source>
        <dbReference type="ARBA" id="ARBA00022679"/>
    </source>
</evidence>
<dbReference type="GO" id="GO:0003676">
    <property type="term" value="F:nucleic acid binding"/>
    <property type="evidence" value="ECO:0007669"/>
    <property type="project" value="InterPro"/>
</dbReference>
<dbReference type="SUPFAM" id="SSF89550">
    <property type="entry name" value="PHP domain-like"/>
    <property type="match status" value="1"/>
</dbReference>
<dbReference type="GO" id="GO:0005737">
    <property type="term" value="C:cytoplasm"/>
    <property type="evidence" value="ECO:0007669"/>
    <property type="project" value="UniProtKB-SubCell"/>
</dbReference>
<dbReference type="GO" id="GO:0008408">
    <property type="term" value="F:3'-5' exonuclease activity"/>
    <property type="evidence" value="ECO:0007669"/>
    <property type="project" value="InterPro"/>
</dbReference>
<dbReference type="EMBL" id="WTYD01000001">
    <property type="protein sequence ID" value="MXO53215.1"/>
    <property type="molecule type" value="Genomic_DNA"/>
</dbReference>
<evidence type="ECO:0000256" key="8">
    <source>
        <dbReference type="ARBA" id="ARBA00022705"/>
    </source>
</evidence>
<dbReference type="SMART" id="SM00481">
    <property type="entry name" value="POLIIIAc"/>
    <property type="match status" value="1"/>
</dbReference>
<dbReference type="CDD" id="cd04485">
    <property type="entry name" value="DnaE_OBF"/>
    <property type="match status" value="1"/>
</dbReference>
<keyword evidence="6 13" id="KW-0808">Transferase</keyword>
<dbReference type="InterPro" id="IPR016195">
    <property type="entry name" value="Pol/histidinol_Pase-like"/>
</dbReference>
<dbReference type="Gene3D" id="1.10.150.870">
    <property type="match status" value="1"/>
</dbReference>
<dbReference type="GO" id="GO:0003887">
    <property type="term" value="F:DNA-directed DNA polymerase activity"/>
    <property type="evidence" value="ECO:0007669"/>
    <property type="project" value="UniProtKB-UniRule"/>
</dbReference>
<dbReference type="InterPro" id="IPR003141">
    <property type="entry name" value="Pol/His_phosphatase_N"/>
</dbReference>
<dbReference type="EC" id="2.7.7.7" evidence="3 13"/>
<dbReference type="Proteomes" id="UP000430272">
    <property type="component" value="Unassembled WGS sequence"/>
</dbReference>
<comment type="subcellular location">
    <subcellularLocation>
        <location evidence="1 13">Cytoplasm</location>
    </subcellularLocation>
</comment>
<protein>
    <recommendedName>
        <fullName evidence="4 13">Error-prone DNA polymerase</fullName>
        <ecNumber evidence="3 13">2.7.7.7</ecNumber>
    </recommendedName>
</protein>
<dbReference type="OrthoDB" id="9803237at2"/>
<evidence type="ECO:0000256" key="12">
    <source>
        <dbReference type="ARBA" id="ARBA00049244"/>
    </source>
</evidence>
<keyword evidence="7 13" id="KW-0548">Nucleotidyltransferase</keyword>
<dbReference type="InterPro" id="IPR004013">
    <property type="entry name" value="PHP_dom"/>
</dbReference>
<dbReference type="PANTHER" id="PTHR32294">
    <property type="entry name" value="DNA POLYMERASE III SUBUNIT ALPHA"/>
    <property type="match status" value="1"/>
</dbReference>
<evidence type="ECO:0000256" key="5">
    <source>
        <dbReference type="ARBA" id="ARBA00022490"/>
    </source>
</evidence>
<evidence type="ECO:0000256" key="1">
    <source>
        <dbReference type="ARBA" id="ARBA00004496"/>
    </source>
</evidence>
<dbReference type="Pfam" id="PF02811">
    <property type="entry name" value="PHP"/>
    <property type="match status" value="1"/>
</dbReference>
<proteinExistence type="inferred from homology"/>
<dbReference type="PANTHER" id="PTHR32294:SF4">
    <property type="entry name" value="ERROR-PRONE DNA POLYMERASE"/>
    <property type="match status" value="1"/>
</dbReference>
<evidence type="ECO:0000256" key="9">
    <source>
        <dbReference type="ARBA" id="ARBA00022763"/>
    </source>
</evidence>
<keyword evidence="5 13" id="KW-0963">Cytoplasm</keyword>
<keyword evidence="11 13" id="KW-0234">DNA repair</keyword>
<feature type="region of interest" description="Disordered" evidence="14">
    <location>
        <begin position="1191"/>
        <end position="1259"/>
    </location>
</feature>
<feature type="compositionally biased region" description="Basic and acidic residues" evidence="14">
    <location>
        <begin position="1206"/>
        <end position="1220"/>
    </location>
</feature>
<dbReference type="SUPFAM" id="SSF47781">
    <property type="entry name" value="RuvA domain 2-like"/>
    <property type="match status" value="1"/>
</dbReference>
<evidence type="ECO:0000256" key="4">
    <source>
        <dbReference type="ARBA" id="ARBA00017273"/>
    </source>
</evidence>
<dbReference type="Pfam" id="PF01336">
    <property type="entry name" value="tRNA_anti-codon"/>
    <property type="match status" value="1"/>
</dbReference>
<feature type="region of interest" description="Disordered" evidence="14">
    <location>
        <begin position="866"/>
        <end position="937"/>
    </location>
</feature>
<evidence type="ECO:0000256" key="14">
    <source>
        <dbReference type="SAM" id="MobiDB-lite"/>
    </source>
</evidence>
<keyword evidence="8 13" id="KW-0235">DNA replication</keyword>